<name>A0A1I3THA9_9RHOB</name>
<protein>
    <submittedName>
        <fullName evidence="1">Fructokinase</fullName>
    </submittedName>
</protein>
<sequence length="208" mass="23059">MRHDSLHDGLIEQISAAPKTGRRKLIALAGAPASGKSTLAEDLAQALRSRGERCEVVPMDGFHLDNRVLTAKGLLPRKGAPETFDVGGFLALVPRLRHEAEIYIPIFERARDIAIAGAVLIDESCDTLILEGNYLLFDQPRWRDLAPLWDLSIRLDVPEETLRDRLIQRWLDHGLTPEDAKTRAEGNDLRNAQAIAAHPLPADVTLRS</sequence>
<keyword evidence="1" id="KW-0808">Transferase</keyword>
<dbReference type="Pfam" id="PF03308">
    <property type="entry name" value="MeaB"/>
    <property type="match status" value="1"/>
</dbReference>
<dbReference type="AlphaFoldDB" id="A0A1I3THA9"/>
<dbReference type="GO" id="GO:0016301">
    <property type="term" value="F:kinase activity"/>
    <property type="evidence" value="ECO:0007669"/>
    <property type="project" value="UniProtKB-KW"/>
</dbReference>
<gene>
    <name evidence="1" type="ORF">SAMN04487991_2715</name>
</gene>
<dbReference type="STRING" id="588602.SAMN04487991_2715"/>
<dbReference type="InterPro" id="IPR027417">
    <property type="entry name" value="P-loop_NTPase"/>
</dbReference>
<dbReference type="Proteomes" id="UP000199630">
    <property type="component" value="Unassembled WGS sequence"/>
</dbReference>
<dbReference type="PANTHER" id="PTHR10285">
    <property type="entry name" value="URIDINE KINASE"/>
    <property type="match status" value="1"/>
</dbReference>
<keyword evidence="1" id="KW-0418">Kinase</keyword>
<organism evidence="1 2">
    <name type="scientific">Celeribacter neptunius</name>
    <dbReference type="NCBI Taxonomy" id="588602"/>
    <lineage>
        <taxon>Bacteria</taxon>
        <taxon>Pseudomonadati</taxon>
        <taxon>Pseudomonadota</taxon>
        <taxon>Alphaproteobacteria</taxon>
        <taxon>Rhodobacterales</taxon>
        <taxon>Roseobacteraceae</taxon>
        <taxon>Celeribacter</taxon>
    </lineage>
</organism>
<dbReference type="RefSeq" id="WP_090061238.1">
    <property type="nucleotide sequence ID" value="NZ_FORH01000005.1"/>
</dbReference>
<dbReference type="OrthoDB" id="1550976at2"/>
<dbReference type="EMBL" id="FORH01000005">
    <property type="protein sequence ID" value="SFJ70010.1"/>
    <property type="molecule type" value="Genomic_DNA"/>
</dbReference>
<dbReference type="Gene3D" id="3.40.50.300">
    <property type="entry name" value="P-loop containing nucleotide triphosphate hydrolases"/>
    <property type="match status" value="1"/>
</dbReference>
<keyword evidence="2" id="KW-1185">Reference proteome</keyword>
<evidence type="ECO:0000313" key="1">
    <source>
        <dbReference type="EMBL" id="SFJ70010.1"/>
    </source>
</evidence>
<accession>A0A1I3THA9</accession>
<reference evidence="2" key="1">
    <citation type="submission" date="2016-10" db="EMBL/GenBank/DDBJ databases">
        <authorList>
            <person name="Varghese N."/>
            <person name="Submissions S."/>
        </authorList>
    </citation>
    <scope>NUCLEOTIDE SEQUENCE [LARGE SCALE GENOMIC DNA]</scope>
    <source>
        <strain evidence="2">DSM 26471</strain>
    </source>
</reference>
<proteinExistence type="predicted"/>
<dbReference type="SUPFAM" id="SSF52540">
    <property type="entry name" value="P-loop containing nucleoside triphosphate hydrolases"/>
    <property type="match status" value="1"/>
</dbReference>
<dbReference type="NCBIfam" id="NF006746">
    <property type="entry name" value="PRK09270.1-5"/>
    <property type="match status" value="1"/>
</dbReference>
<evidence type="ECO:0000313" key="2">
    <source>
        <dbReference type="Proteomes" id="UP000199630"/>
    </source>
</evidence>